<dbReference type="EMBL" id="BIFT01000001">
    <property type="protein sequence ID" value="GCE25663.1"/>
    <property type="molecule type" value="Genomic_DNA"/>
</dbReference>
<dbReference type="Pfam" id="PF17653">
    <property type="entry name" value="DUF5522"/>
    <property type="match status" value="1"/>
</dbReference>
<accession>A0A402B2W2</accession>
<dbReference type="RefSeq" id="WP_126626218.1">
    <property type="nucleotide sequence ID" value="NZ_BIFT01000001.1"/>
</dbReference>
<proteinExistence type="predicted"/>
<dbReference type="Proteomes" id="UP000287171">
    <property type="component" value="Unassembled WGS sequence"/>
</dbReference>
<evidence type="ECO:0000313" key="2">
    <source>
        <dbReference type="Proteomes" id="UP000287171"/>
    </source>
</evidence>
<evidence type="ECO:0000313" key="1">
    <source>
        <dbReference type="EMBL" id="GCE25663.1"/>
    </source>
</evidence>
<reference evidence="2" key="1">
    <citation type="submission" date="2018-12" db="EMBL/GenBank/DDBJ databases">
        <title>Tengunoibacter tsumagoiensis gen. nov., sp. nov., Dictyobacter kobayashii sp. nov., D. alpinus sp. nov., and D. joshuensis sp. nov. and description of Dictyobacteraceae fam. nov. within the order Ktedonobacterales isolated from Tengu-no-mugimeshi.</title>
        <authorList>
            <person name="Wang C.M."/>
            <person name="Zheng Y."/>
            <person name="Sakai Y."/>
            <person name="Toyoda A."/>
            <person name="Minakuchi Y."/>
            <person name="Abe K."/>
            <person name="Yokota A."/>
            <person name="Yabe S."/>
        </authorList>
    </citation>
    <scope>NUCLEOTIDE SEQUENCE [LARGE SCALE GENOMIC DNA]</scope>
    <source>
        <strain evidence="2">Uno16</strain>
    </source>
</reference>
<organism evidence="1 2">
    <name type="scientific">Dictyobacter alpinus</name>
    <dbReference type="NCBI Taxonomy" id="2014873"/>
    <lineage>
        <taxon>Bacteria</taxon>
        <taxon>Bacillati</taxon>
        <taxon>Chloroflexota</taxon>
        <taxon>Ktedonobacteria</taxon>
        <taxon>Ktedonobacterales</taxon>
        <taxon>Dictyobacteraceae</taxon>
        <taxon>Dictyobacter</taxon>
    </lineage>
</organism>
<comment type="caution">
    <text evidence="1">The sequence shown here is derived from an EMBL/GenBank/DDBJ whole genome shotgun (WGS) entry which is preliminary data.</text>
</comment>
<sequence length="111" mass="13098">MYSRKEEEDWEVTANGLYVATRGYLIRRGYCCSNKCRNCPYINWRNNPNWQPLPAECIKRARVSPKSSAAAQALLDYHQQQLKSCSLDEKEYHQAMIDHYNVLLERWGIIK</sequence>
<keyword evidence="2" id="KW-1185">Reference proteome</keyword>
<protein>
    <submittedName>
        <fullName evidence="1">Uncharacterized protein</fullName>
    </submittedName>
</protein>
<gene>
    <name evidence="1" type="ORF">KDA_11470</name>
</gene>
<name>A0A402B2W2_9CHLR</name>
<dbReference type="OrthoDB" id="9800168at2"/>
<dbReference type="AlphaFoldDB" id="A0A402B2W2"/>
<dbReference type="InterPro" id="IPR040807">
    <property type="entry name" value="DUF5522"/>
</dbReference>